<dbReference type="PROSITE" id="PS50930">
    <property type="entry name" value="HTH_LYTTR"/>
    <property type="match status" value="1"/>
</dbReference>
<gene>
    <name evidence="2" type="ORF">DR864_11420</name>
</gene>
<feature type="domain" description="HTH LytTR-type" evidence="1">
    <location>
        <begin position="24"/>
        <end position="118"/>
    </location>
</feature>
<dbReference type="EMBL" id="CP030850">
    <property type="protein sequence ID" value="AXE18312.1"/>
    <property type="molecule type" value="Genomic_DNA"/>
</dbReference>
<dbReference type="RefSeq" id="WP_114067096.1">
    <property type="nucleotide sequence ID" value="NZ_CP030850.1"/>
</dbReference>
<accession>A0A344TI41</accession>
<dbReference type="KEGG" id="run:DR864_11420"/>
<dbReference type="SMART" id="SM00850">
    <property type="entry name" value="LytTR"/>
    <property type="match status" value="1"/>
</dbReference>
<dbReference type="Gene3D" id="2.40.50.1020">
    <property type="entry name" value="LytTr DNA-binding domain"/>
    <property type="match status" value="1"/>
</dbReference>
<name>A0A344TI41_9BACT</name>
<proteinExistence type="predicted"/>
<dbReference type="InterPro" id="IPR007492">
    <property type="entry name" value="LytTR_DNA-bd_dom"/>
</dbReference>
<protein>
    <recommendedName>
        <fullName evidence="1">HTH LytTR-type domain-containing protein</fullName>
    </recommendedName>
</protein>
<sequence>MNLLPTSPGSTVTLLKDTPGTISLLRGSVTIGYDDIVRLEGESNYTRFVLANGRTLLTSRNIGFYESLLPENFLRVHKRCILNRAYVTEKCKGYVRMSDGAEVEVARRKRRIVKTRNA</sequence>
<reference evidence="2 3" key="1">
    <citation type="submission" date="2018-07" db="EMBL/GenBank/DDBJ databases">
        <title>Genome sequencing of Runella.</title>
        <authorList>
            <person name="Baek M.-G."/>
            <person name="Yi H."/>
        </authorList>
    </citation>
    <scope>NUCLEOTIDE SEQUENCE [LARGE SCALE GENOMIC DNA]</scope>
    <source>
        <strain evidence="2 3">HYN0085</strain>
    </source>
</reference>
<keyword evidence="3" id="KW-1185">Reference proteome</keyword>
<dbReference type="Proteomes" id="UP000251993">
    <property type="component" value="Chromosome"/>
</dbReference>
<evidence type="ECO:0000259" key="1">
    <source>
        <dbReference type="PROSITE" id="PS50930"/>
    </source>
</evidence>
<evidence type="ECO:0000313" key="2">
    <source>
        <dbReference type="EMBL" id="AXE18312.1"/>
    </source>
</evidence>
<organism evidence="2 3">
    <name type="scientific">Runella rosea</name>
    <dbReference type="NCBI Taxonomy" id="2259595"/>
    <lineage>
        <taxon>Bacteria</taxon>
        <taxon>Pseudomonadati</taxon>
        <taxon>Bacteroidota</taxon>
        <taxon>Cytophagia</taxon>
        <taxon>Cytophagales</taxon>
        <taxon>Spirosomataceae</taxon>
        <taxon>Runella</taxon>
    </lineage>
</organism>
<evidence type="ECO:0000313" key="3">
    <source>
        <dbReference type="Proteomes" id="UP000251993"/>
    </source>
</evidence>
<dbReference type="OrthoDB" id="1116942at2"/>
<dbReference type="AlphaFoldDB" id="A0A344TI41"/>
<dbReference type="Pfam" id="PF04397">
    <property type="entry name" value="LytTR"/>
    <property type="match status" value="1"/>
</dbReference>
<dbReference type="GO" id="GO:0003677">
    <property type="term" value="F:DNA binding"/>
    <property type="evidence" value="ECO:0007669"/>
    <property type="project" value="InterPro"/>
</dbReference>